<feature type="chain" id="PRO_5026772576" evidence="1">
    <location>
        <begin position="22"/>
        <end position="233"/>
    </location>
</feature>
<keyword evidence="4" id="KW-1185">Reference proteome</keyword>
<dbReference type="EMBL" id="CP047897">
    <property type="protein sequence ID" value="QHL88696.1"/>
    <property type="molecule type" value="Genomic_DNA"/>
</dbReference>
<dbReference type="InterPro" id="IPR025510">
    <property type="entry name" value="DUF4397"/>
</dbReference>
<protein>
    <submittedName>
        <fullName evidence="3">DUF4397 domain-containing protein</fullName>
    </submittedName>
</protein>
<dbReference type="Proteomes" id="UP000464214">
    <property type="component" value="Chromosome"/>
</dbReference>
<evidence type="ECO:0000259" key="2">
    <source>
        <dbReference type="Pfam" id="PF14344"/>
    </source>
</evidence>
<feature type="domain" description="DUF4397" evidence="2">
    <location>
        <begin position="36"/>
        <end position="152"/>
    </location>
</feature>
<dbReference type="AlphaFoldDB" id="A0A6P1P2R6"/>
<feature type="signal peptide" evidence="1">
    <location>
        <begin position="1"/>
        <end position="21"/>
    </location>
</feature>
<dbReference type="Pfam" id="PF14344">
    <property type="entry name" value="DUF4397"/>
    <property type="match status" value="1"/>
</dbReference>
<sequence>MKKWMKFSLLAVLPAVFLTTACDDDDEDSPMVEQKANVMVVHAAPNAPTVDLFVDGTKVNSTALAYPRNTGYLQVAAGSRNVKVAPSGAGAANAVIDANLNLTANTNYSVFAAGPLTALTAVVVEDNLTAPAAGRAHVRFIHLSPDAPNVDVVVQGTTSNLFSNIQYKGSTAFKPVNAGTYTLLVQPVGTDVNAVTANVTLQAGKIYTVFAKGFLNPPAGNNNSLGAEVIMNN</sequence>
<dbReference type="PROSITE" id="PS51257">
    <property type="entry name" value="PROKAR_LIPOPROTEIN"/>
    <property type="match status" value="1"/>
</dbReference>
<dbReference type="KEGG" id="nib:GU926_15175"/>
<proteinExistence type="predicted"/>
<evidence type="ECO:0000256" key="1">
    <source>
        <dbReference type="SAM" id="SignalP"/>
    </source>
</evidence>
<evidence type="ECO:0000313" key="3">
    <source>
        <dbReference type="EMBL" id="QHL88696.1"/>
    </source>
</evidence>
<evidence type="ECO:0000313" key="4">
    <source>
        <dbReference type="Proteomes" id="UP000464214"/>
    </source>
</evidence>
<organism evidence="3 4">
    <name type="scientific">Nibribacter ruber</name>
    <dbReference type="NCBI Taxonomy" id="2698458"/>
    <lineage>
        <taxon>Bacteria</taxon>
        <taxon>Pseudomonadati</taxon>
        <taxon>Bacteroidota</taxon>
        <taxon>Cytophagia</taxon>
        <taxon>Cytophagales</taxon>
        <taxon>Hymenobacteraceae</taxon>
        <taxon>Nibribacter</taxon>
    </lineage>
</organism>
<accession>A0A6P1P2R6</accession>
<name>A0A6P1P2R6_9BACT</name>
<gene>
    <name evidence="3" type="ORF">GU926_15175</name>
</gene>
<keyword evidence="1" id="KW-0732">Signal</keyword>
<reference evidence="3 4" key="1">
    <citation type="submission" date="2020-01" db="EMBL/GenBank/DDBJ databases">
        <authorList>
            <person name="Kim M."/>
        </authorList>
    </citation>
    <scope>NUCLEOTIDE SEQUENCE [LARGE SCALE GENOMIC DNA]</scope>
    <source>
        <strain evidence="3 4">BT10</strain>
    </source>
</reference>